<dbReference type="EMBL" id="LBQE01000014">
    <property type="protein sequence ID" value="KKP72056.1"/>
    <property type="molecule type" value="Genomic_DNA"/>
</dbReference>
<accession>A0A0G0C7A8</accession>
<evidence type="ECO:0000313" key="1">
    <source>
        <dbReference type="EMBL" id="KKP72056.1"/>
    </source>
</evidence>
<gene>
    <name evidence="1" type="ORF">UR70_C0014G0011</name>
</gene>
<dbReference type="Proteomes" id="UP000034923">
    <property type="component" value="Unassembled WGS sequence"/>
</dbReference>
<reference evidence="1 2" key="1">
    <citation type="journal article" date="2015" name="Nature">
        <title>rRNA introns, odd ribosomes, and small enigmatic genomes across a large radiation of phyla.</title>
        <authorList>
            <person name="Brown C.T."/>
            <person name="Hug L.A."/>
            <person name="Thomas B.C."/>
            <person name="Sharon I."/>
            <person name="Castelle C.J."/>
            <person name="Singh A."/>
            <person name="Wilkins M.J."/>
            <person name="Williams K.H."/>
            <person name="Banfield J.F."/>
        </authorList>
    </citation>
    <scope>NUCLEOTIDE SEQUENCE [LARGE SCALE GENOMIC DNA]</scope>
</reference>
<comment type="caution">
    <text evidence="1">The sequence shown here is derived from an EMBL/GenBank/DDBJ whole genome shotgun (WGS) entry which is preliminary data.</text>
</comment>
<sequence>MNNERFISNTAEKRIKDCFKDYSNEFIAINITLSSSGIEGVRELLRNGYKIPAVEEYLEKSRKEKKETISAQDEKNLMFTERVKIFNDLANEINTLGKNIDEETIKEIMQKIMKNAY</sequence>
<dbReference type="AlphaFoldDB" id="A0A0G0C7A8"/>
<protein>
    <submittedName>
        <fullName evidence="1">Uncharacterized protein</fullName>
    </submittedName>
</protein>
<evidence type="ECO:0000313" key="2">
    <source>
        <dbReference type="Proteomes" id="UP000034923"/>
    </source>
</evidence>
<proteinExistence type="predicted"/>
<name>A0A0G0C7A8_9BACT</name>
<organism evidence="1 2">
    <name type="scientific">Candidatus Nomurabacteria bacterium GW2011_GWB1_35_20</name>
    <dbReference type="NCBI Taxonomy" id="1618740"/>
    <lineage>
        <taxon>Bacteria</taxon>
        <taxon>Candidatus Nomuraibacteriota</taxon>
    </lineage>
</organism>